<evidence type="ECO:0000313" key="3">
    <source>
        <dbReference type="Proteomes" id="UP000016928"/>
    </source>
</evidence>
<evidence type="ECO:0000256" key="1">
    <source>
        <dbReference type="SAM" id="MobiDB-lite"/>
    </source>
</evidence>
<feature type="region of interest" description="Disordered" evidence="1">
    <location>
        <begin position="27"/>
        <end position="78"/>
    </location>
</feature>
<accession>N4UBX6</accession>
<sequence length="93" mass="10418">MEGSTRKYLQLTREILTKFSVRKERRVKGVSGNGSWEGGNGSRESQILEARASDEGRTVPRHTKGTQKGQGTRVKNKEDIGLKERLFVGTRSL</sequence>
<name>N4UBX6_FUSC1</name>
<reference evidence="3" key="1">
    <citation type="submission" date="2012-09" db="EMBL/GenBank/DDBJ databases">
        <title>Genome sequencing and comparative transcriptomics of race 1 and race 4 of banana pathogen: Fusarium oxysporum f. sp. cubense.</title>
        <authorList>
            <person name="Fang X."/>
            <person name="Huang J."/>
        </authorList>
    </citation>
    <scope>NUCLEOTIDE SEQUENCE [LARGE SCALE GENOMIC DNA]</scope>
    <source>
        <strain evidence="3">race 1</strain>
    </source>
</reference>
<feature type="compositionally biased region" description="Gly residues" evidence="1">
    <location>
        <begin position="31"/>
        <end position="41"/>
    </location>
</feature>
<protein>
    <submittedName>
        <fullName evidence="2">Uncharacterized protein</fullName>
    </submittedName>
</protein>
<reference evidence="3" key="2">
    <citation type="journal article" date="2014" name="PLoS ONE">
        <title>Genome and Transcriptome Analysis of the Fungal Pathogen Fusarium oxysporum f. sp. cubense Causing Banana Vascular Wilt Disease.</title>
        <authorList>
            <person name="Guo L."/>
            <person name="Han L."/>
            <person name="Yang L."/>
            <person name="Zeng H."/>
            <person name="Fan D."/>
            <person name="Zhu Y."/>
            <person name="Feng Y."/>
            <person name="Wang G."/>
            <person name="Peng C."/>
            <person name="Jiang X."/>
            <person name="Zhou D."/>
            <person name="Ni P."/>
            <person name="Liang C."/>
            <person name="Liu L."/>
            <person name="Wang J."/>
            <person name="Mao C."/>
            <person name="Fang X."/>
            <person name="Peng M."/>
            <person name="Huang J."/>
        </authorList>
    </citation>
    <scope>NUCLEOTIDE SEQUENCE [LARGE SCALE GENOMIC DNA]</scope>
    <source>
        <strain evidence="3">race 1</strain>
    </source>
</reference>
<dbReference type="AlphaFoldDB" id="N4UBX6"/>
<organism evidence="2 3">
    <name type="scientific">Fusarium oxysporum f. sp. cubense (strain race 1)</name>
    <name type="common">Panama disease fungus</name>
    <dbReference type="NCBI Taxonomy" id="1229664"/>
    <lineage>
        <taxon>Eukaryota</taxon>
        <taxon>Fungi</taxon>
        <taxon>Dikarya</taxon>
        <taxon>Ascomycota</taxon>
        <taxon>Pezizomycotina</taxon>
        <taxon>Sordariomycetes</taxon>
        <taxon>Hypocreomycetidae</taxon>
        <taxon>Hypocreales</taxon>
        <taxon>Nectriaceae</taxon>
        <taxon>Fusarium</taxon>
        <taxon>Fusarium oxysporum species complex</taxon>
    </lineage>
</organism>
<dbReference type="HOGENOM" id="CLU_2413309_0_0_1"/>
<dbReference type="Proteomes" id="UP000016928">
    <property type="component" value="Unassembled WGS sequence"/>
</dbReference>
<dbReference type="EMBL" id="KB730248">
    <property type="protein sequence ID" value="ENH68882.1"/>
    <property type="molecule type" value="Genomic_DNA"/>
</dbReference>
<proteinExistence type="predicted"/>
<dbReference type="VEuPathDB" id="FungiDB:FOC1_g10014677"/>
<gene>
    <name evidence="2" type="ORF">FOC1_g10014677</name>
</gene>
<evidence type="ECO:0000313" key="2">
    <source>
        <dbReference type="EMBL" id="ENH68882.1"/>
    </source>
</evidence>